<organism evidence="2 3">
    <name type="scientific">Aldrovandia affinis</name>
    <dbReference type="NCBI Taxonomy" id="143900"/>
    <lineage>
        <taxon>Eukaryota</taxon>
        <taxon>Metazoa</taxon>
        <taxon>Chordata</taxon>
        <taxon>Craniata</taxon>
        <taxon>Vertebrata</taxon>
        <taxon>Euteleostomi</taxon>
        <taxon>Actinopterygii</taxon>
        <taxon>Neopterygii</taxon>
        <taxon>Teleostei</taxon>
        <taxon>Notacanthiformes</taxon>
        <taxon>Halosauridae</taxon>
        <taxon>Aldrovandia</taxon>
    </lineage>
</organism>
<dbReference type="EMBL" id="JAINUG010000139">
    <property type="protein sequence ID" value="KAJ8393254.1"/>
    <property type="molecule type" value="Genomic_DNA"/>
</dbReference>
<name>A0AAD7WEQ5_9TELE</name>
<feature type="domain" description="Nucleolar 27S pre-rRNA processing Urb2/Npa2 C-terminal" evidence="1">
    <location>
        <begin position="1188"/>
        <end position="1385"/>
    </location>
</feature>
<proteinExistence type="predicted"/>
<dbReference type="PANTHER" id="PTHR15682:SF2">
    <property type="entry name" value="UNHEALTHY RIBOSOME BIOGENESIS PROTEIN 2 HOMOLOG"/>
    <property type="match status" value="1"/>
</dbReference>
<comment type="caution">
    <text evidence="2">The sequence shown here is derived from an EMBL/GenBank/DDBJ whole genome shotgun (WGS) entry which is preliminary data.</text>
</comment>
<dbReference type="GO" id="GO:0042254">
    <property type="term" value="P:ribosome biogenesis"/>
    <property type="evidence" value="ECO:0007669"/>
    <property type="project" value="TreeGrafter"/>
</dbReference>
<dbReference type="PANTHER" id="PTHR15682">
    <property type="entry name" value="UNHEALTHY RIBOSOME BIOGENESIS PROTEIN 2 HOMOLOG"/>
    <property type="match status" value="1"/>
</dbReference>
<evidence type="ECO:0000313" key="3">
    <source>
        <dbReference type="Proteomes" id="UP001221898"/>
    </source>
</evidence>
<dbReference type="InterPro" id="IPR052609">
    <property type="entry name" value="Ribosome_Biogenesis_Reg"/>
</dbReference>
<evidence type="ECO:0000259" key="1">
    <source>
        <dbReference type="Pfam" id="PF10441"/>
    </source>
</evidence>
<protein>
    <recommendedName>
        <fullName evidence="1">Nucleolar 27S pre-rRNA processing Urb2/Npa2 C-terminal domain-containing protein</fullName>
    </recommendedName>
</protein>
<keyword evidence="3" id="KW-1185">Reference proteome</keyword>
<dbReference type="Pfam" id="PF10441">
    <property type="entry name" value="Urb2"/>
    <property type="match status" value="1"/>
</dbReference>
<dbReference type="GO" id="GO:0005730">
    <property type="term" value="C:nucleolus"/>
    <property type="evidence" value="ECO:0007669"/>
    <property type="project" value="TreeGrafter"/>
</dbReference>
<sequence>MAAMYSGIHLKLKSPRTPWTDKLKLARFAWISPQCFLPNKEQVLFDWTSHALTGCYNKKVELPQEVTTHLLQPLLLLRHLLTTQVWAAEDDARARQHLAKEIRGKVDAVLQSALYLPDHLHSYREELLPNKEPPASVRGPMRKGLLTPVNTILQRLRDPGLCDPSLHFAVCSSSIPLLFKFALDAFCRAGDNKAVCFQLLTRFVTALDFTEELTTKDNFDPANWSLALLALESLLNLALSGDVYNVAADRIQHGEAQFNFFRKVAQLLLHNTQSGVPAWYRCLKALLALNHLVLDPDLDELVSATWVDADCVEVRVKKAREALVTAVIQTYTKLRQLPRLFQEVLAAVCSPAADELRRPILTAALQRSLSQCLLDSPPSQSLEIWRLILERAQSHLLPDLEEKEDMALKLLLLSGLLHAVLFSVRSLDGGSPLPVLRQTQELMGETLALIRLLLRLLAGRAAEAPWFQSAHQALLLLSYTWVEVDTLFEMHCDRYRSNPAEMGASLLPGVGADEWDQVLSVTQSPLSQLLQQLLTLQRMKKVLLRTDVSTDAGIRDDLCKDAQFIVSAGKASFHEVSEAVWDRQVSSVDSSTYQVAHWFLVTSNLGLIAPFLYEEDMSHVAGVLLDTLLCDSVPDRPEKEVTHLSVTQISKQLLDSAMLVELSPLYSVIVRRLSQRIVGVLCNSEQGSQCQALLKFGEEVRVAAGEEKEAAGTETRGNRTEASPTWNRLESIAQRILGYPKADAKVTLMESQTVSLVRLLQVTRALNPDAMGPADHSECFLLLFYMATNIQPQPDAEPSNVLELLTKVYNRMASLQSGRNAGSVLKVVHGSELLKAAMSSVFSLSKCITQTVESPTLLAFVQAIQGFLQCLLQVIIHRRKSVWLNLEKFTSFVVDSEVAANALSSLQGEAGPEVGSLVSLKLLLACLSTLCKTMTANLGKSSKLDETLLQLSQRVVGTLGPAVQLCLRGQACELLGQAFSVDVVTVMVQAELSLVSSCTSEGGEQGDEQGGLAHMGLYRSFAQQVLKELCSAPRPMDFLFSSLRFLTAYYIAAERTREPNLVDIYVSVLQNLRTLLSAPWLSVSEVQELEAPLKELLAQLVSQSTLEQLHLLLGALREGLGSMLVMNGRCKDVLSTVTLTKLLMTCPLPEACHKSFWFLVPQIISAIVFVVQDCGKDPVLASGLAVPALEALTTVLRQGEGVLSNPHHVGLMFGALQLIPLELPSATDYLSVFHAVHEVLFAIVQCHPQVLLKASASFLNCFYRLVVSVMQEGRQRAEAERGSEAETEVALKCALLVERMYTHIASVSEGFTVLSSFIVAQYVSELQRVTLHPEIKSHLTEGIYKILDLCTEQDVKFLSSTLPLGVREVFNELYSSYTHYHKSQRQGEAKYTA</sequence>
<gene>
    <name evidence="2" type="ORF">AAFF_G00063260</name>
</gene>
<reference evidence="2" key="1">
    <citation type="journal article" date="2023" name="Science">
        <title>Genome structures resolve the early diversification of teleost fishes.</title>
        <authorList>
            <person name="Parey E."/>
            <person name="Louis A."/>
            <person name="Montfort J."/>
            <person name="Bouchez O."/>
            <person name="Roques C."/>
            <person name="Iampietro C."/>
            <person name="Lluch J."/>
            <person name="Castinel A."/>
            <person name="Donnadieu C."/>
            <person name="Desvignes T."/>
            <person name="Floi Bucao C."/>
            <person name="Jouanno E."/>
            <person name="Wen M."/>
            <person name="Mejri S."/>
            <person name="Dirks R."/>
            <person name="Jansen H."/>
            <person name="Henkel C."/>
            <person name="Chen W.J."/>
            <person name="Zahm M."/>
            <person name="Cabau C."/>
            <person name="Klopp C."/>
            <person name="Thompson A.W."/>
            <person name="Robinson-Rechavi M."/>
            <person name="Braasch I."/>
            <person name="Lecointre G."/>
            <person name="Bobe J."/>
            <person name="Postlethwait J.H."/>
            <person name="Berthelot C."/>
            <person name="Roest Crollius H."/>
            <person name="Guiguen Y."/>
        </authorList>
    </citation>
    <scope>NUCLEOTIDE SEQUENCE</scope>
    <source>
        <strain evidence="2">NC1722</strain>
    </source>
</reference>
<dbReference type="Proteomes" id="UP001221898">
    <property type="component" value="Unassembled WGS sequence"/>
</dbReference>
<evidence type="ECO:0000313" key="2">
    <source>
        <dbReference type="EMBL" id="KAJ8393254.1"/>
    </source>
</evidence>
<accession>A0AAD7WEQ5</accession>
<dbReference type="InterPro" id="IPR018849">
    <property type="entry name" value="Urb2/Npa2_C"/>
</dbReference>